<keyword evidence="1" id="KW-0378">Hydrolase</keyword>
<keyword evidence="1" id="KW-0540">Nuclease</keyword>
<reference evidence="2" key="1">
    <citation type="submission" date="2013-09" db="EMBL/GenBank/DDBJ databases">
        <title>Corchorus olitorius genome sequencing.</title>
        <authorList>
            <person name="Alam M."/>
            <person name="Haque M.S."/>
            <person name="Islam M.S."/>
            <person name="Emdad E.M."/>
            <person name="Islam M.M."/>
            <person name="Ahmed B."/>
            <person name="Halim A."/>
            <person name="Hossen Q.M.M."/>
            <person name="Hossain M.Z."/>
            <person name="Ahmed R."/>
            <person name="Khan M.M."/>
            <person name="Islam R."/>
            <person name="Rashid M.M."/>
            <person name="Khan S.A."/>
            <person name="Rahman M.S."/>
            <person name="Alam M."/>
            <person name="Yahiya A.S."/>
            <person name="Khan M.S."/>
            <person name="Azam M.S."/>
            <person name="Haque T."/>
            <person name="Lashkar M.Z.H."/>
            <person name="Akhand A.I."/>
            <person name="Morshed G."/>
            <person name="Roy S."/>
            <person name="Uddin K.S."/>
            <person name="Rabeya T."/>
            <person name="Hossain A.S."/>
            <person name="Chowdhury A."/>
            <person name="Snigdha A.R."/>
            <person name="Mortoza M.S."/>
            <person name="Matin S.A."/>
            <person name="Hoque S.M.E."/>
            <person name="Islam M.K."/>
            <person name="Roy D.K."/>
            <person name="Haider R."/>
            <person name="Moosa M.M."/>
            <person name="Elias S.M."/>
            <person name="Hasan A.M."/>
            <person name="Jahan S."/>
            <person name="Shafiuddin M."/>
            <person name="Mahmood N."/>
            <person name="Shommy N.S."/>
        </authorList>
    </citation>
    <scope>NUCLEOTIDE SEQUENCE [LARGE SCALE GENOMIC DNA]</scope>
    <source>
        <strain evidence="2">cv. O-4</strain>
    </source>
</reference>
<proteinExistence type="predicted"/>
<accession>A0A1R3G3T4</accession>
<dbReference type="PANTHER" id="PTHR35218:SF7">
    <property type="entry name" value="ENDONUCLEASE_EXONUCLEASE_PHOSPHATASE"/>
    <property type="match status" value="1"/>
</dbReference>
<dbReference type="GO" id="GO:0004519">
    <property type="term" value="F:endonuclease activity"/>
    <property type="evidence" value="ECO:0007669"/>
    <property type="project" value="UniProtKB-KW"/>
</dbReference>
<protein>
    <submittedName>
        <fullName evidence="1">Endonuclease/exonuclease/phosphatase</fullName>
    </submittedName>
</protein>
<sequence length="600" mass="67972">MADSGDQLPPEMNNLPPLIRSIIMNFEDILQLAYPAGSLSISQQVEHKPNFEFAIKAILALPPDKTGCNEQTISIIKQWLHIADTEIPTPEMAAIILQQPQILTEIYSRGLANHHPLSFTLLKPKTKRNFQKLTANFTNIIIRGERCETTCLTTFPIFKASITLSSTLDAISTTTEHNIQIILDPVGPTASELASASWEAEYHPQQRNSPCSIAILIYNARGIARPSFARNFIRTIAVYNPQIIILTETRTSMGQQILESQCANHSILHAIDPLGYFGGSWIIIKSTRMNANQISVWNDQAALEELPTKTANIVKNIQSHLKISFPSQSINDVSDDDKFPHMVEIISFMIVLPEDFTACDSETKTVIENWLRIPTNNIPSTLYLCKLLEEKEFLYQLYSRGFADYDPPIFNPYLDDEDIEFINIDTKFSNFTLQGEREKTMIITTEPVNLAWLSAAFSLTNDLKATKHLLELMLNTTNISFPNIETSQYEEYSASTSVAELTSLKFIIHNARGVQRPKFLERFQTIIQKYKPHFVIVTETRVEKEELSRSQPCIDYSPVITVEPDHFLGGIWFLQHRSIFTSEVISFTPKEVSIQIGIIE</sequence>
<dbReference type="Proteomes" id="UP000187203">
    <property type="component" value="Unassembled WGS sequence"/>
</dbReference>
<dbReference type="AlphaFoldDB" id="A0A1R3G3T4"/>
<keyword evidence="1" id="KW-0255">Endonuclease</keyword>
<dbReference type="PANTHER" id="PTHR35218">
    <property type="entry name" value="RNASE H DOMAIN-CONTAINING PROTEIN"/>
    <property type="match status" value="1"/>
</dbReference>
<name>A0A1R3G3T4_9ROSI</name>
<organism evidence="1 2">
    <name type="scientific">Corchorus olitorius</name>
    <dbReference type="NCBI Taxonomy" id="93759"/>
    <lineage>
        <taxon>Eukaryota</taxon>
        <taxon>Viridiplantae</taxon>
        <taxon>Streptophyta</taxon>
        <taxon>Embryophyta</taxon>
        <taxon>Tracheophyta</taxon>
        <taxon>Spermatophyta</taxon>
        <taxon>Magnoliopsida</taxon>
        <taxon>eudicotyledons</taxon>
        <taxon>Gunneridae</taxon>
        <taxon>Pentapetalae</taxon>
        <taxon>rosids</taxon>
        <taxon>malvids</taxon>
        <taxon>Malvales</taxon>
        <taxon>Malvaceae</taxon>
        <taxon>Grewioideae</taxon>
        <taxon>Apeibeae</taxon>
        <taxon>Corchorus</taxon>
    </lineage>
</organism>
<evidence type="ECO:0000313" key="2">
    <source>
        <dbReference type="Proteomes" id="UP000187203"/>
    </source>
</evidence>
<gene>
    <name evidence="1" type="ORF">COLO4_37012</name>
</gene>
<comment type="caution">
    <text evidence="1">The sequence shown here is derived from an EMBL/GenBank/DDBJ whole genome shotgun (WGS) entry which is preliminary data.</text>
</comment>
<keyword evidence="2" id="KW-1185">Reference proteome</keyword>
<dbReference type="EMBL" id="AWUE01023782">
    <property type="protein sequence ID" value="OMO52746.1"/>
    <property type="molecule type" value="Genomic_DNA"/>
</dbReference>
<evidence type="ECO:0000313" key="1">
    <source>
        <dbReference type="EMBL" id="OMO52746.1"/>
    </source>
</evidence>